<dbReference type="Pfam" id="PF00651">
    <property type="entry name" value="BTB"/>
    <property type="match status" value="1"/>
</dbReference>
<gene>
    <name evidence="2" type="ORF">PGLA2088_LOCUS42589</name>
</gene>
<organism evidence="2 3">
    <name type="scientific">Polarella glacialis</name>
    <name type="common">Dinoflagellate</name>
    <dbReference type="NCBI Taxonomy" id="89957"/>
    <lineage>
        <taxon>Eukaryota</taxon>
        <taxon>Sar</taxon>
        <taxon>Alveolata</taxon>
        <taxon>Dinophyceae</taxon>
        <taxon>Suessiales</taxon>
        <taxon>Suessiaceae</taxon>
        <taxon>Polarella</taxon>
    </lineage>
</organism>
<name>A0A813LEQ6_POLGL</name>
<dbReference type="SUPFAM" id="SSF54695">
    <property type="entry name" value="POZ domain"/>
    <property type="match status" value="1"/>
</dbReference>
<dbReference type="Gene3D" id="3.30.710.10">
    <property type="entry name" value="Potassium Channel Kv1.1, Chain A"/>
    <property type="match status" value="1"/>
</dbReference>
<evidence type="ECO:0000313" key="3">
    <source>
        <dbReference type="Proteomes" id="UP000626109"/>
    </source>
</evidence>
<evidence type="ECO:0000259" key="1">
    <source>
        <dbReference type="PROSITE" id="PS50097"/>
    </source>
</evidence>
<dbReference type="Proteomes" id="UP000626109">
    <property type="component" value="Unassembled WGS sequence"/>
</dbReference>
<dbReference type="PROSITE" id="PS50097">
    <property type="entry name" value="BTB"/>
    <property type="match status" value="1"/>
</dbReference>
<sequence length="336" mass="38038">MATDAAEIQWVEKRIKGASNLILDVGSDAFEVKCIIEGGSPSYFIGAIAEIPRSRESIPLAGKQKWLHVVDAQEYHGSLKDALEDPYDEYYGIPGRIGEQVCMKFDRTAVIFSCGSTVLGPYHVPEGKYSLRVMTEMFSTTLTIKYRPLCKRKLSEPQISDKLFQHMKHHLRKLFQGEFTYASIMCGGHEIPVHRCVLAAASPVFERMLESGMREGQRQDRLKTYIEVQDASPEAIEMMVRYIYTGHVLPKSDQLSELFVLGNKYMMPGLVSDTGNLMVQHLNKANCKDILNVVRLHATCAAKYSVELWDRMMAKLHGDRELMQEVLETVLVPVCR</sequence>
<dbReference type="InterPro" id="IPR011333">
    <property type="entry name" value="SKP1/BTB/POZ_sf"/>
</dbReference>
<dbReference type="SMART" id="SM00225">
    <property type="entry name" value="BTB"/>
    <property type="match status" value="1"/>
</dbReference>
<accession>A0A813LEQ6</accession>
<evidence type="ECO:0000313" key="2">
    <source>
        <dbReference type="EMBL" id="CAE8722522.1"/>
    </source>
</evidence>
<dbReference type="EMBL" id="CAJNNW010034392">
    <property type="protein sequence ID" value="CAE8722522.1"/>
    <property type="molecule type" value="Genomic_DNA"/>
</dbReference>
<protein>
    <recommendedName>
        <fullName evidence="1">BTB domain-containing protein</fullName>
    </recommendedName>
</protein>
<comment type="caution">
    <text evidence="2">The sequence shown here is derived from an EMBL/GenBank/DDBJ whole genome shotgun (WGS) entry which is preliminary data.</text>
</comment>
<dbReference type="PANTHER" id="PTHR24413">
    <property type="entry name" value="SPECKLE-TYPE POZ PROTEIN"/>
    <property type="match status" value="1"/>
</dbReference>
<feature type="domain" description="BTB" evidence="1">
    <location>
        <begin position="180"/>
        <end position="252"/>
    </location>
</feature>
<proteinExistence type="predicted"/>
<dbReference type="AlphaFoldDB" id="A0A813LEQ6"/>
<dbReference type="InterPro" id="IPR000210">
    <property type="entry name" value="BTB/POZ_dom"/>
</dbReference>
<dbReference type="CDD" id="cd18186">
    <property type="entry name" value="BTB_POZ_ZBTB_KLHL-like"/>
    <property type="match status" value="1"/>
</dbReference>
<reference evidence="2" key="1">
    <citation type="submission" date="2021-02" db="EMBL/GenBank/DDBJ databases">
        <authorList>
            <person name="Dougan E. K."/>
            <person name="Rhodes N."/>
            <person name="Thang M."/>
            <person name="Chan C."/>
        </authorList>
    </citation>
    <scope>NUCLEOTIDE SEQUENCE</scope>
</reference>